<reference evidence="1" key="2">
    <citation type="journal article" date="2015" name="Data Brief">
        <title>Shoot transcriptome of the giant reed, Arundo donax.</title>
        <authorList>
            <person name="Barrero R.A."/>
            <person name="Guerrero F.D."/>
            <person name="Moolhuijzen P."/>
            <person name="Goolsby J.A."/>
            <person name="Tidwell J."/>
            <person name="Bellgard S.E."/>
            <person name="Bellgard M.I."/>
        </authorList>
    </citation>
    <scope>NUCLEOTIDE SEQUENCE</scope>
    <source>
        <tissue evidence="1">Shoot tissue taken approximately 20 cm above the soil surface</tissue>
    </source>
</reference>
<dbReference type="AlphaFoldDB" id="A0A0A9DQ09"/>
<organism evidence="1">
    <name type="scientific">Arundo donax</name>
    <name type="common">Giant reed</name>
    <name type="synonym">Donax arundinaceus</name>
    <dbReference type="NCBI Taxonomy" id="35708"/>
    <lineage>
        <taxon>Eukaryota</taxon>
        <taxon>Viridiplantae</taxon>
        <taxon>Streptophyta</taxon>
        <taxon>Embryophyta</taxon>
        <taxon>Tracheophyta</taxon>
        <taxon>Spermatophyta</taxon>
        <taxon>Magnoliopsida</taxon>
        <taxon>Liliopsida</taxon>
        <taxon>Poales</taxon>
        <taxon>Poaceae</taxon>
        <taxon>PACMAD clade</taxon>
        <taxon>Arundinoideae</taxon>
        <taxon>Arundineae</taxon>
        <taxon>Arundo</taxon>
    </lineage>
</organism>
<name>A0A0A9DQ09_ARUDO</name>
<dbReference type="EMBL" id="GBRH01207271">
    <property type="protein sequence ID" value="JAD90624.1"/>
    <property type="molecule type" value="Transcribed_RNA"/>
</dbReference>
<sequence>MHEQLSAIVNSFPPGVTRFSSGFCDKIITSPLTINISLSPHKKGISCFFMYKMVLKVRWRSVSRRSSCYQAMS</sequence>
<accession>A0A0A9DQ09</accession>
<evidence type="ECO:0000313" key="1">
    <source>
        <dbReference type="EMBL" id="JAD90624.1"/>
    </source>
</evidence>
<reference evidence="1" key="1">
    <citation type="submission" date="2014-09" db="EMBL/GenBank/DDBJ databases">
        <authorList>
            <person name="Magalhaes I.L.F."/>
            <person name="Oliveira U."/>
            <person name="Santos F.R."/>
            <person name="Vidigal T.H.D.A."/>
            <person name="Brescovit A.D."/>
            <person name="Santos A.J."/>
        </authorList>
    </citation>
    <scope>NUCLEOTIDE SEQUENCE</scope>
    <source>
        <tissue evidence="1">Shoot tissue taken approximately 20 cm above the soil surface</tissue>
    </source>
</reference>
<protein>
    <submittedName>
        <fullName evidence="1">Uncharacterized protein</fullName>
    </submittedName>
</protein>
<proteinExistence type="predicted"/>